<keyword evidence="1" id="KW-0863">Zinc-finger</keyword>
<feature type="compositionally biased region" description="Low complexity" evidence="2">
    <location>
        <begin position="98"/>
        <end position="120"/>
    </location>
</feature>
<dbReference type="Pfam" id="PF00098">
    <property type="entry name" value="zf-CCHC"/>
    <property type="match status" value="1"/>
</dbReference>
<proteinExistence type="predicted"/>
<feature type="compositionally biased region" description="Low complexity" evidence="2">
    <location>
        <begin position="175"/>
        <end position="253"/>
    </location>
</feature>
<sequence length="408" mass="45877">MIAYSKVIATSMIEDWPYSEGICNVCTKYFPDYARRERRDQFHELVQGDLTVSQYHQRFVRLLRHVPHVAGSDQACAERFIAGLRPDLRSSPYQRPAGSRGSVTSSSSGSGSSGSSGIRSQFRKLSTRGGGQSRQQRRQSRFAEQSVQQGTEQGSQEPVCYTCGLPGHFRRDCPRGQAPQQQQPVQYAQQPPQYQYPPQQQAPRQQQRGQYQQQVQQFPQPQQYQPYHQQQQYQPYQQQQQYPQQPPQQQQPQRGRGRGRVMALTREQAEASNLVIGTLPILGRAARVLVDPGASLCFASEEFYESLACHTPERQCDVMVDLPSGDYMHSFGYLEGWNCDRGYVAFLKATHPVSPSSFQCDTRCVAFSGSGLKARAPELFSLSHVFPFPLSPSRPLGVPALLGVPPPC</sequence>
<dbReference type="Pfam" id="PF08284">
    <property type="entry name" value="RVP_2"/>
    <property type="match status" value="1"/>
</dbReference>
<dbReference type="InterPro" id="IPR001878">
    <property type="entry name" value="Znf_CCHC"/>
</dbReference>
<dbReference type="SUPFAM" id="SSF57756">
    <property type="entry name" value="Retrovirus zinc finger-like domains"/>
    <property type="match status" value="1"/>
</dbReference>
<protein>
    <recommendedName>
        <fullName evidence="3">CCHC-type domain-containing protein</fullName>
    </recommendedName>
</protein>
<evidence type="ECO:0000259" key="3">
    <source>
        <dbReference type="PROSITE" id="PS50158"/>
    </source>
</evidence>
<name>A0A843V9Z3_COLES</name>
<dbReference type="GO" id="GO:0003676">
    <property type="term" value="F:nucleic acid binding"/>
    <property type="evidence" value="ECO:0007669"/>
    <property type="project" value="InterPro"/>
</dbReference>
<keyword evidence="1" id="KW-0479">Metal-binding</keyword>
<evidence type="ECO:0000313" key="5">
    <source>
        <dbReference type="Proteomes" id="UP000652761"/>
    </source>
</evidence>
<reference evidence="4" key="1">
    <citation type="submission" date="2017-07" db="EMBL/GenBank/DDBJ databases">
        <title>Taro Niue Genome Assembly and Annotation.</title>
        <authorList>
            <person name="Atibalentja N."/>
            <person name="Keating K."/>
            <person name="Fields C.J."/>
        </authorList>
    </citation>
    <scope>NUCLEOTIDE SEQUENCE</scope>
    <source>
        <strain evidence="4">Niue_2</strain>
        <tissue evidence="4">Leaf</tissue>
    </source>
</reference>
<dbReference type="PROSITE" id="PS50158">
    <property type="entry name" value="ZF_CCHC"/>
    <property type="match status" value="1"/>
</dbReference>
<dbReference type="InterPro" id="IPR005162">
    <property type="entry name" value="Retrotrans_gag_dom"/>
</dbReference>
<feature type="region of interest" description="Disordered" evidence="2">
    <location>
        <begin position="88"/>
        <end position="159"/>
    </location>
</feature>
<organism evidence="4 5">
    <name type="scientific">Colocasia esculenta</name>
    <name type="common">Wild taro</name>
    <name type="synonym">Arum esculentum</name>
    <dbReference type="NCBI Taxonomy" id="4460"/>
    <lineage>
        <taxon>Eukaryota</taxon>
        <taxon>Viridiplantae</taxon>
        <taxon>Streptophyta</taxon>
        <taxon>Embryophyta</taxon>
        <taxon>Tracheophyta</taxon>
        <taxon>Spermatophyta</taxon>
        <taxon>Magnoliopsida</taxon>
        <taxon>Liliopsida</taxon>
        <taxon>Araceae</taxon>
        <taxon>Aroideae</taxon>
        <taxon>Colocasieae</taxon>
        <taxon>Colocasia</taxon>
    </lineage>
</organism>
<keyword evidence="1" id="KW-0862">Zinc</keyword>
<evidence type="ECO:0000313" key="4">
    <source>
        <dbReference type="EMBL" id="MQL91367.1"/>
    </source>
</evidence>
<comment type="caution">
    <text evidence="4">The sequence shown here is derived from an EMBL/GenBank/DDBJ whole genome shotgun (WGS) entry which is preliminary data.</text>
</comment>
<dbReference type="Pfam" id="PF03732">
    <property type="entry name" value="Retrotrans_gag"/>
    <property type="match status" value="1"/>
</dbReference>
<dbReference type="GO" id="GO:0008270">
    <property type="term" value="F:zinc ion binding"/>
    <property type="evidence" value="ECO:0007669"/>
    <property type="project" value="UniProtKB-KW"/>
</dbReference>
<evidence type="ECO:0000256" key="2">
    <source>
        <dbReference type="SAM" id="MobiDB-lite"/>
    </source>
</evidence>
<dbReference type="EMBL" id="NMUH01001332">
    <property type="protein sequence ID" value="MQL91367.1"/>
    <property type="molecule type" value="Genomic_DNA"/>
</dbReference>
<gene>
    <name evidence="4" type="ORF">Taro_023974</name>
</gene>
<feature type="region of interest" description="Disordered" evidence="2">
    <location>
        <begin position="171"/>
        <end position="261"/>
    </location>
</feature>
<dbReference type="Gene3D" id="4.10.60.10">
    <property type="entry name" value="Zinc finger, CCHC-type"/>
    <property type="match status" value="1"/>
</dbReference>
<dbReference type="Proteomes" id="UP000652761">
    <property type="component" value="Unassembled WGS sequence"/>
</dbReference>
<feature type="compositionally biased region" description="Polar residues" evidence="2">
    <location>
        <begin position="142"/>
        <end position="156"/>
    </location>
</feature>
<dbReference type="SMART" id="SM00343">
    <property type="entry name" value="ZnF_C2HC"/>
    <property type="match status" value="1"/>
</dbReference>
<dbReference type="InterPro" id="IPR036875">
    <property type="entry name" value="Znf_CCHC_sf"/>
</dbReference>
<keyword evidence="5" id="KW-1185">Reference proteome</keyword>
<dbReference type="AlphaFoldDB" id="A0A843V9Z3"/>
<evidence type="ECO:0000256" key="1">
    <source>
        <dbReference type="PROSITE-ProRule" id="PRU00047"/>
    </source>
</evidence>
<feature type="domain" description="CCHC-type" evidence="3">
    <location>
        <begin position="160"/>
        <end position="175"/>
    </location>
</feature>
<accession>A0A843V9Z3</accession>